<feature type="domain" description="Type I restriction enzyme R protein N-terminal" evidence="2">
    <location>
        <begin position="19"/>
        <end position="120"/>
    </location>
</feature>
<feature type="region of interest" description="Disordered" evidence="1">
    <location>
        <begin position="223"/>
        <end position="250"/>
    </location>
</feature>
<organism evidence="3 4">
    <name type="scientific">Candidatus Scalindua rubra</name>
    <dbReference type="NCBI Taxonomy" id="1872076"/>
    <lineage>
        <taxon>Bacteria</taxon>
        <taxon>Pseudomonadati</taxon>
        <taxon>Planctomycetota</taxon>
        <taxon>Candidatus Brocadiia</taxon>
        <taxon>Candidatus Brocadiales</taxon>
        <taxon>Candidatus Scalinduaceae</taxon>
        <taxon>Candidatus Scalindua</taxon>
    </lineage>
</organism>
<accession>A0A1E3X3N2</accession>
<reference evidence="3 4" key="1">
    <citation type="submission" date="2016-07" db="EMBL/GenBank/DDBJ databases">
        <title>Draft genome of Scalindua rubra, obtained from a brine-seawater interface in the Red Sea, sheds light on salt adaptation in anammox bacteria.</title>
        <authorList>
            <person name="Speth D.R."/>
            <person name="Lagkouvardos I."/>
            <person name="Wang Y."/>
            <person name="Qian P.-Y."/>
            <person name="Dutilh B.E."/>
            <person name="Jetten M.S."/>
        </authorList>
    </citation>
    <scope>NUCLEOTIDE SEQUENCE [LARGE SCALE GENOMIC DNA]</scope>
    <source>
        <strain evidence="3">BSI-1</strain>
    </source>
</reference>
<evidence type="ECO:0000313" key="3">
    <source>
        <dbReference type="EMBL" id="ODS30260.1"/>
    </source>
</evidence>
<evidence type="ECO:0000313" key="4">
    <source>
        <dbReference type="Proteomes" id="UP000094056"/>
    </source>
</evidence>
<evidence type="ECO:0000259" key="2">
    <source>
        <dbReference type="Pfam" id="PF13588"/>
    </source>
</evidence>
<dbReference type="EMBL" id="MAYW01000254">
    <property type="protein sequence ID" value="ODS30260.1"/>
    <property type="molecule type" value="Genomic_DNA"/>
</dbReference>
<gene>
    <name evidence="3" type="ORF">SCARUB_04635</name>
</gene>
<dbReference type="AlphaFoldDB" id="A0A1E3X3N2"/>
<proteinExistence type="predicted"/>
<comment type="caution">
    <text evidence="3">The sequence shown here is derived from an EMBL/GenBank/DDBJ whole genome shotgun (WGS) entry which is preliminary data.</text>
</comment>
<dbReference type="InterPro" id="IPR029464">
    <property type="entry name" value="HSDR_N"/>
</dbReference>
<evidence type="ECO:0000256" key="1">
    <source>
        <dbReference type="SAM" id="MobiDB-lite"/>
    </source>
</evidence>
<protein>
    <recommendedName>
        <fullName evidence="2">Type I restriction enzyme R protein N-terminal domain-containing protein</fullName>
    </recommendedName>
</protein>
<name>A0A1E3X3N2_9BACT</name>
<sequence length="333" mass="38170">MNEILLEIREFIKKGYFKNEENVRFSLVSRILKELDWNIWNPKEVATEFNTVPNEDKSRVDIALFDNSSTPSVFVEIKAMGKLEFDLAKHEVQLRDYNRNNTAPFSIITDGQKWRFYYSQTGGEFSEKCFKDIDLLEDDIDDIELIFDAFLSKNEIRSGKARIEAESYLKLSQKQRIMEDAFPQARRHILKPPFPSLPEALIAIVGKEGYTVSIDEASRFVKKQGAKKQIPEKPRTPRVKPKPPPTKRIGTEPEYITKYRIQLANPNSLPSKIKRYIFENSPVTRGEIKTVCVNEFGCKSKTSGSIGASIKLLEFDGYINVFGHGDSTKISNV</sequence>
<dbReference type="Pfam" id="PF13588">
    <property type="entry name" value="HSDR_N_2"/>
    <property type="match status" value="1"/>
</dbReference>
<dbReference type="Proteomes" id="UP000094056">
    <property type="component" value="Unassembled WGS sequence"/>
</dbReference>